<dbReference type="Proteomes" id="UP000282957">
    <property type="component" value="Unassembled WGS sequence"/>
</dbReference>
<protein>
    <recommendedName>
        <fullName evidence="3">DUF904 domain-containing protein</fullName>
    </recommendedName>
</protein>
<reference evidence="1 2" key="1">
    <citation type="submission" date="2019-01" db="EMBL/GenBank/DDBJ databases">
        <authorList>
            <person name="Chen W.-M."/>
        </authorList>
    </citation>
    <scope>NUCLEOTIDE SEQUENCE [LARGE SCALE GENOMIC DNA]</scope>
    <source>
        <strain evidence="1 2">CCP-6</strain>
    </source>
</reference>
<dbReference type="AlphaFoldDB" id="A0A437MFC9"/>
<organism evidence="1 2">
    <name type="scientific">Rhodovarius crocodyli</name>
    <dbReference type="NCBI Taxonomy" id="1979269"/>
    <lineage>
        <taxon>Bacteria</taxon>
        <taxon>Pseudomonadati</taxon>
        <taxon>Pseudomonadota</taxon>
        <taxon>Alphaproteobacteria</taxon>
        <taxon>Acetobacterales</taxon>
        <taxon>Roseomonadaceae</taxon>
        <taxon>Rhodovarius</taxon>
    </lineage>
</organism>
<keyword evidence="2" id="KW-1185">Reference proteome</keyword>
<accession>A0A437MFC9</accession>
<sequence>MTTDPAFQAAQRLEIAVEKLVGAIEGRLAAMQAAAAQAAADSVPRAEVAALSARLDAAMAQLRQALMGQDNEDEG</sequence>
<comment type="caution">
    <text evidence="1">The sequence shown here is derived from an EMBL/GenBank/DDBJ whole genome shotgun (WGS) entry which is preliminary data.</text>
</comment>
<evidence type="ECO:0008006" key="3">
    <source>
        <dbReference type="Google" id="ProtNLM"/>
    </source>
</evidence>
<evidence type="ECO:0000313" key="1">
    <source>
        <dbReference type="EMBL" id="RVT96364.1"/>
    </source>
</evidence>
<dbReference type="RefSeq" id="WP_127788297.1">
    <property type="nucleotide sequence ID" value="NZ_SACL01000004.1"/>
</dbReference>
<dbReference type="EMBL" id="SACL01000004">
    <property type="protein sequence ID" value="RVT96364.1"/>
    <property type="molecule type" value="Genomic_DNA"/>
</dbReference>
<gene>
    <name evidence="1" type="ORF">EOD42_14765</name>
</gene>
<proteinExistence type="predicted"/>
<name>A0A437MFC9_9PROT</name>
<evidence type="ECO:0000313" key="2">
    <source>
        <dbReference type="Proteomes" id="UP000282957"/>
    </source>
</evidence>